<evidence type="ECO:0000313" key="2">
    <source>
        <dbReference type="Proteomes" id="UP000244093"/>
    </source>
</evidence>
<proteinExistence type="predicted"/>
<evidence type="ECO:0000313" key="1">
    <source>
        <dbReference type="EMBL" id="PUA33485.1"/>
    </source>
</evidence>
<dbReference type="Proteomes" id="UP000244093">
    <property type="component" value="Unassembled WGS sequence"/>
</dbReference>
<dbReference type="EMBL" id="NBVN01000002">
    <property type="protein sequence ID" value="PUA33485.1"/>
    <property type="molecule type" value="Genomic_DNA"/>
</dbReference>
<sequence length="86" mass="9899">MVVDDVKFLLSFVKALKPDDASPPRNCQLKSGVSEGMFTYEIECRDELPNAELLRRIESITEEVLRYYSLLRLVTSKLSKNFIESL</sequence>
<gene>
    <name evidence="1" type="ORF">B7O98_03450</name>
</gene>
<comment type="caution">
    <text evidence="1">The sequence shown here is derived from an EMBL/GenBank/DDBJ whole genome shotgun (WGS) entry which is preliminary data.</text>
</comment>
<dbReference type="AlphaFoldDB" id="A0A2R7Y7H2"/>
<organism evidence="1 2">
    <name type="scientific">Zestosphaera tikiterensis</name>
    <dbReference type="NCBI Taxonomy" id="1973259"/>
    <lineage>
        <taxon>Archaea</taxon>
        <taxon>Thermoproteota</taxon>
        <taxon>Thermoprotei</taxon>
        <taxon>Desulfurococcales</taxon>
        <taxon>Desulfurococcaceae</taxon>
        <taxon>Zestosphaera</taxon>
    </lineage>
</organism>
<name>A0A2R7Y7H2_9CREN</name>
<protein>
    <submittedName>
        <fullName evidence="1">Uncharacterized protein</fullName>
    </submittedName>
</protein>
<reference evidence="1 2" key="1">
    <citation type="journal article" date="2018" name="Syst. Appl. Microbiol.">
        <title>A new symbiotic nanoarchaeote (Candidatus Nanoclepta minutus) and its host (Zestosphaera tikiterensis gen. nov., sp. nov.) from a New Zealand hot spring.</title>
        <authorList>
            <person name="St John E."/>
            <person name="Liu Y."/>
            <person name="Podar M."/>
            <person name="Stott M.B."/>
            <person name="Meneghin J."/>
            <person name="Chen Z."/>
            <person name="Lagutin K."/>
            <person name="Mitchell K."/>
            <person name="Reysenbach A.L."/>
        </authorList>
    </citation>
    <scope>NUCLEOTIDE SEQUENCE [LARGE SCALE GENOMIC DNA]</scope>
    <source>
        <strain evidence="1">NZ3</strain>
    </source>
</reference>
<accession>A0A2R7Y7H2</accession>